<organism evidence="3 4">
    <name type="scientific">Fasciola hepatica</name>
    <name type="common">Liver fluke</name>
    <dbReference type="NCBI Taxonomy" id="6192"/>
    <lineage>
        <taxon>Eukaryota</taxon>
        <taxon>Metazoa</taxon>
        <taxon>Spiralia</taxon>
        <taxon>Lophotrochozoa</taxon>
        <taxon>Platyhelminthes</taxon>
        <taxon>Trematoda</taxon>
        <taxon>Digenea</taxon>
        <taxon>Plagiorchiida</taxon>
        <taxon>Echinostomata</taxon>
        <taxon>Echinostomatoidea</taxon>
        <taxon>Fasciolidae</taxon>
        <taxon>Fasciola</taxon>
    </lineage>
</organism>
<protein>
    <submittedName>
        <fullName evidence="3">Uncharacterized protein</fullName>
    </submittedName>
</protein>
<dbReference type="AlphaFoldDB" id="A0A4E0R0G1"/>
<evidence type="ECO:0000313" key="4">
    <source>
        <dbReference type="Proteomes" id="UP000230066"/>
    </source>
</evidence>
<feature type="region of interest" description="Disordered" evidence="1">
    <location>
        <begin position="29"/>
        <end position="49"/>
    </location>
</feature>
<evidence type="ECO:0000256" key="2">
    <source>
        <dbReference type="SAM" id="SignalP"/>
    </source>
</evidence>
<proteinExistence type="predicted"/>
<feature type="chain" id="PRO_5020034214" evidence="2">
    <location>
        <begin position="27"/>
        <end position="69"/>
    </location>
</feature>
<evidence type="ECO:0000256" key="1">
    <source>
        <dbReference type="SAM" id="MobiDB-lite"/>
    </source>
</evidence>
<gene>
    <name evidence="3" type="ORF">D915_008604</name>
</gene>
<dbReference type="Proteomes" id="UP000230066">
    <property type="component" value="Unassembled WGS sequence"/>
</dbReference>
<feature type="compositionally biased region" description="Basic and acidic residues" evidence="1">
    <location>
        <begin position="31"/>
        <end position="41"/>
    </location>
</feature>
<evidence type="ECO:0000313" key="3">
    <source>
        <dbReference type="EMBL" id="THD20763.1"/>
    </source>
</evidence>
<sequence length="69" mass="7694">MSCKTNKMKPILFLIVILCLVYSHQAGNAEEAEKKEGERTEATTTGGTSRLTNHMALLVFSLRSLRLIQ</sequence>
<reference evidence="3" key="1">
    <citation type="submission" date="2019-03" db="EMBL/GenBank/DDBJ databases">
        <title>Improved annotation for the trematode Fasciola hepatica.</title>
        <authorList>
            <person name="Choi Y.-J."/>
            <person name="Martin J."/>
            <person name="Mitreva M."/>
        </authorList>
    </citation>
    <scope>NUCLEOTIDE SEQUENCE [LARGE SCALE GENOMIC DNA]</scope>
</reference>
<comment type="caution">
    <text evidence="3">The sequence shown here is derived from an EMBL/GenBank/DDBJ whole genome shotgun (WGS) entry which is preliminary data.</text>
</comment>
<keyword evidence="4" id="KW-1185">Reference proteome</keyword>
<accession>A0A4E0R0G1</accession>
<dbReference type="EMBL" id="JXXN02004232">
    <property type="protein sequence ID" value="THD20763.1"/>
    <property type="molecule type" value="Genomic_DNA"/>
</dbReference>
<keyword evidence="2" id="KW-0732">Signal</keyword>
<name>A0A4E0R0G1_FASHE</name>
<feature type="signal peptide" evidence="2">
    <location>
        <begin position="1"/>
        <end position="26"/>
    </location>
</feature>